<evidence type="ECO:0000313" key="10">
    <source>
        <dbReference type="EMBL" id="KAF7357483.1"/>
    </source>
</evidence>
<evidence type="ECO:0000256" key="5">
    <source>
        <dbReference type="ARBA" id="ARBA00022927"/>
    </source>
</evidence>
<evidence type="ECO:0000256" key="6">
    <source>
        <dbReference type="ARBA" id="ARBA00023010"/>
    </source>
</evidence>
<dbReference type="GO" id="GO:0015031">
    <property type="term" value="P:protein transport"/>
    <property type="evidence" value="ECO:0007669"/>
    <property type="project" value="UniProtKB-KW"/>
</dbReference>
<evidence type="ECO:0000256" key="3">
    <source>
        <dbReference type="ARBA" id="ARBA00022448"/>
    </source>
</evidence>
<organism evidence="10 11">
    <name type="scientific">Mycena sanguinolenta</name>
    <dbReference type="NCBI Taxonomy" id="230812"/>
    <lineage>
        <taxon>Eukaryota</taxon>
        <taxon>Fungi</taxon>
        <taxon>Dikarya</taxon>
        <taxon>Basidiomycota</taxon>
        <taxon>Agaricomycotina</taxon>
        <taxon>Agaricomycetes</taxon>
        <taxon>Agaricomycetidae</taxon>
        <taxon>Agaricales</taxon>
        <taxon>Marasmiineae</taxon>
        <taxon>Mycenaceae</taxon>
        <taxon>Mycena</taxon>
    </lineage>
</organism>
<dbReference type="InterPro" id="IPR036047">
    <property type="entry name" value="F-box-like_dom_sf"/>
</dbReference>
<dbReference type="Gene3D" id="1.20.1280.50">
    <property type="match status" value="1"/>
</dbReference>
<comment type="similarity">
    <text evidence="2">Belongs to the nucleoporin GLFG family.</text>
</comment>
<accession>A0A8H6YAM4</accession>
<feature type="domain" description="F-box" evidence="9">
    <location>
        <begin position="177"/>
        <end position="224"/>
    </location>
</feature>
<dbReference type="SUPFAM" id="SSF52047">
    <property type="entry name" value="RNI-like"/>
    <property type="match status" value="1"/>
</dbReference>
<dbReference type="InterPro" id="IPR001810">
    <property type="entry name" value="F-box_dom"/>
</dbReference>
<keyword evidence="8" id="KW-0539">Nucleus</keyword>
<gene>
    <name evidence="10" type="ORF">MSAN_01344500</name>
</gene>
<keyword evidence="3" id="KW-0813">Transport</keyword>
<dbReference type="OrthoDB" id="3005190at2759"/>
<evidence type="ECO:0000256" key="2">
    <source>
        <dbReference type="ARBA" id="ARBA00008926"/>
    </source>
</evidence>
<comment type="subcellular location">
    <subcellularLocation>
        <location evidence="1">Nucleus</location>
        <location evidence="1">Nuclear pore complex</location>
    </subcellularLocation>
</comment>
<proteinExistence type="inferred from homology"/>
<protein>
    <submittedName>
        <fullName evidence="10">F-box domain-containing protein</fullName>
    </submittedName>
</protein>
<keyword evidence="7" id="KW-0906">Nuclear pore complex</keyword>
<dbReference type="GO" id="GO:0051028">
    <property type="term" value="P:mRNA transport"/>
    <property type="evidence" value="ECO:0007669"/>
    <property type="project" value="UniProtKB-KW"/>
</dbReference>
<keyword evidence="6" id="KW-0811">Translocation</keyword>
<evidence type="ECO:0000313" key="11">
    <source>
        <dbReference type="Proteomes" id="UP000623467"/>
    </source>
</evidence>
<keyword evidence="11" id="KW-1185">Reference proteome</keyword>
<sequence>MENVPLVAAGSSNPPYAPYCEKDTKATVKKYQSISCMPAYHGTSFEELRLQDYVQGRNGDVHLNPELLRVPPKRPISSAISPDYIVPSRAMLAVTPTGASVRAALLEQEKRTRNCSKAEIEQLIKECELETLSLESKISVLIELRISLETQICTLGELRDYQRARALALRYIVSPVHSLPVELLAEIFDLAIQDRTYIEDAHRISQVCSDWRRIAHSTPPLWARTLGIALCKTGKWNVADGLKAWLERSASLPISLRFAKGTGTTNPRILGEVLRVASRCRSLRMQATDILQLVPSWFLSQLSQCRLDSLEELDLIGKHDPFRVFGSLGALPNPPFFTAVPRLRKFSMYTFLPAPRVQNLIPWVQLTDLRVIDPHDIAFDILSQCPNLLTAAVTIRRWYHQDVIVLSQLHTLIFEFIPVGLTTHITPFFEHLSTPLLQTLCMRFGKGHWTQAHFMAFQLRAPNITHLEFGQPAFCSLHPEFTSDDLGAAIRHAPSLTHLTLDRCDNSFDDVLIHTLCYKDGVVPLAPRLHSLVVKSVKRNFTEDVLAGMIASRWWTDAELASVSPAVARWTHVKLKFGFGGQDCLGPRFRDIVKAIPSEILIYDKPVRAPYINDRI</sequence>
<dbReference type="GO" id="GO:0005643">
    <property type="term" value="C:nuclear pore"/>
    <property type="evidence" value="ECO:0007669"/>
    <property type="project" value="UniProtKB-SubCell"/>
</dbReference>
<name>A0A8H6YAM4_9AGAR</name>
<comment type="caution">
    <text evidence="10">The sequence shown here is derived from an EMBL/GenBank/DDBJ whole genome shotgun (WGS) entry which is preliminary data.</text>
</comment>
<reference evidence="10" key="1">
    <citation type="submission" date="2020-05" db="EMBL/GenBank/DDBJ databases">
        <title>Mycena genomes resolve the evolution of fungal bioluminescence.</title>
        <authorList>
            <person name="Tsai I.J."/>
        </authorList>
    </citation>
    <scope>NUCLEOTIDE SEQUENCE</scope>
    <source>
        <strain evidence="10">160909Yilan</strain>
    </source>
</reference>
<keyword evidence="5" id="KW-0653">Protein transport</keyword>
<dbReference type="Gene3D" id="3.80.10.10">
    <property type="entry name" value="Ribonuclease Inhibitor"/>
    <property type="match status" value="1"/>
</dbReference>
<dbReference type="Proteomes" id="UP000623467">
    <property type="component" value="Unassembled WGS sequence"/>
</dbReference>
<dbReference type="Pfam" id="PF12937">
    <property type="entry name" value="F-box-like"/>
    <property type="match status" value="1"/>
</dbReference>
<dbReference type="EMBL" id="JACAZH010000010">
    <property type="protein sequence ID" value="KAF7357483.1"/>
    <property type="molecule type" value="Genomic_DNA"/>
</dbReference>
<evidence type="ECO:0000256" key="8">
    <source>
        <dbReference type="ARBA" id="ARBA00023242"/>
    </source>
</evidence>
<dbReference type="FunFam" id="1.10.10.2360:FF:000001">
    <property type="entry name" value="Nuclear pore complex protein Nup98-Nup96"/>
    <property type="match status" value="1"/>
</dbReference>
<dbReference type="Gene3D" id="1.10.10.2360">
    <property type="match status" value="1"/>
</dbReference>
<evidence type="ECO:0000256" key="7">
    <source>
        <dbReference type="ARBA" id="ARBA00023132"/>
    </source>
</evidence>
<evidence type="ECO:0000259" key="9">
    <source>
        <dbReference type="Pfam" id="PF12937"/>
    </source>
</evidence>
<evidence type="ECO:0000256" key="1">
    <source>
        <dbReference type="ARBA" id="ARBA00004567"/>
    </source>
</evidence>
<dbReference type="AlphaFoldDB" id="A0A8H6YAM4"/>
<evidence type="ECO:0000256" key="4">
    <source>
        <dbReference type="ARBA" id="ARBA00022816"/>
    </source>
</evidence>
<dbReference type="SUPFAM" id="SSF81383">
    <property type="entry name" value="F-box domain"/>
    <property type="match status" value="1"/>
</dbReference>
<dbReference type="InterPro" id="IPR032675">
    <property type="entry name" value="LRR_dom_sf"/>
</dbReference>
<keyword evidence="4" id="KW-0509">mRNA transport</keyword>